<dbReference type="GO" id="GO:0003677">
    <property type="term" value="F:DNA binding"/>
    <property type="evidence" value="ECO:0007669"/>
    <property type="project" value="InterPro"/>
</dbReference>
<dbReference type="EMBL" id="QLLQ01000010">
    <property type="protein sequence ID" value="RAJ22223.1"/>
    <property type="molecule type" value="Genomic_DNA"/>
</dbReference>
<organism evidence="2 3">
    <name type="scientific">Gelidibacter algens</name>
    <dbReference type="NCBI Taxonomy" id="49280"/>
    <lineage>
        <taxon>Bacteria</taxon>
        <taxon>Pseudomonadati</taxon>
        <taxon>Bacteroidota</taxon>
        <taxon>Flavobacteriia</taxon>
        <taxon>Flavobacteriales</taxon>
        <taxon>Flavobacteriaceae</taxon>
        <taxon>Gelidibacter</taxon>
    </lineage>
</organism>
<dbReference type="SMART" id="SM00530">
    <property type="entry name" value="HTH_XRE"/>
    <property type="match status" value="1"/>
</dbReference>
<evidence type="ECO:0000313" key="2">
    <source>
        <dbReference type="EMBL" id="RAJ22223.1"/>
    </source>
</evidence>
<name>A0A1A7QXF3_9FLAO</name>
<sequence>MSINNIKNRLKESSKQDNTWIERAKYRKENKAWLDISFAIAVKIMSAIKANKAANVFPKTQKELAEAMNCSPQYVNKLLKGTENLQLETIVKIEQILNITLIEVPEFQTTIQVQVEQYRKYIKSDELVSVESSFLNYEELFSSFSYENEPDNCLKLVA</sequence>
<dbReference type="InterPro" id="IPR010982">
    <property type="entry name" value="Lambda_DNA-bd_dom_sf"/>
</dbReference>
<dbReference type="AlphaFoldDB" id="A0A1A7QXF3"/>
<proteinExistence type="predicted"/>
<feature type="domain" description="HTH cro/C1-type" evidence="1">
    <location>
        <begin position="60"/>
        <end position="104"/>
    </location>
</feature>
<protein>
    <submittedName>
        <fullName evidence="2">Helix-turn-helix protein</fullName>
    </submittedName>
</protein>
<dbReference type="OrthoDB" id="680449at2"/>
<dbReference type="RefSeq" id="WP_066436192.1">
    <property type="nucleotide sequence ID" value="NZ_LZRN01000032.1"/>
</dbReference>
<gene>
    <name evidence="2" type="ORF">LX77_02534</name>
</gene>
<dbReference type="SUPFAM" id="SSF47413">
    <property type="entry name" value="lambda repressor-like DNA-binding domains"/>
    <property type="match status" value="1"/>
</dbReference>
<dbReference type="Pfam" id="PF01381">
    <property type="entry name" value="HTH_3"/>
    <property type="match status" value="1"/>
</dbReference>
<dbReference type="CDD" id="cd00093">
    <property type="entry name" value="HTH_XRE"/>
    <property type="match status" value="1"/>
</dbReference>
<evidence type="ECO:0000313" key="3">
    <source>
        <dbReference type="Proteomes" id="UP000248987"/>
    </source>
</evidence>
<dbReference type="Gene3D" id="1.10.260.40">
    <property type="entry name" value="lambda repressor-like DNA-binding domains"/>
    <property type="match status" value="1"/>
</dbReference>
<evidence type="ECO:0000259" key="1">
    <source>
        <dbReference type="PROSITE" id="PS50943"/>
    </source>
</evidence>
<comment type="caution">
    <text evidence="2">The sequence shown here is derived from an EMBL/GenBank/DDBJ whole genome shotgun (WGS) entry which is preliminary data.</text>
</comment>
<accession>A0A1A7QXF3</accession>
<dbReference type="STRING" id="49280.A9996_13795"/>
<dbReference type="PROSITE" id="PS50943">
    <property type="entry name" value="HTH_CROC1"/>
    <property type="match status" value="1"/>
</dbReference>
<dbReference type="Proteomes" id="UP000248987">
    <property type="component" value="Unassembled WGS sequence"/>
</dbReference>
<reference evidence="2 3" key="1">
    <citation type="submission" date="2018-06" db="EMBL/GenBank/DDBJ databases">
        <title>Genomic Encyclopedia of Archaeal and Bacterial Type Strains, Phase II (KMG-II): from individual species to whole genera.</title>
        <authorList>
            <person name="Goeker M."/>
        </authorList>
    </citation>
    <scope>NUCLEOTIDE SEQUENCE [LARGE SCALE GENOMIC DNA]</scope>
    <source>
        <strain evidence="2 3">DSM 12408</strain>
    </source>
</reference>
<dbReference type="InterPro" id="IPR001387">
    <property type="entry name" value="Cro/C1-type_HTH"/>
</dbReference>
<keyword evidence="3" id="KW-1185">Reference proteome</keyword>